<dbReference type="PROSITE" id="PS50043">
    <property type="entry name" value="HTH_LUXR_2"/>
    <property type="match status" value="1"/>
</dbReference>
<dbReference type="SUPFAM" id="SSF52172">
    <property type="entry name" value="CheY-like"/>
    <property type="match status" value="1"/>
</dbReference>
<dbReference type="InterPro" id="IPR000792">
    <property type="entry name" value="Tscrpt_reg_LuxR_C"/>
</dbReference>
<dbReference type="InterPro" id="IPR001789">
    <property type="entry name" value="Sig_transdc_resp-reg_receiver"/>
</dbReference>
<evidence type="ECO:0000259" key="7">
    <source>
        <dbReference type="PROSITE" id="PS50043"/>
    </source>
</evidence>
<dbReference type="InterPro" id="IPR036388">
    <property type="entry name" value="WH-like_DNA-bd_sf"/>
</dbReference>
<name>A0A494YSK8_9BACI</name>
<dbReference type="Gene3D" id="3.40.50.2300">
    <property type="match status" value="1"/>
</dbReference>
<evidence type="ECO:0000256" key="5">
    <source>
        <dbReference type="ARBA" id="ARBA00023163"/>
    </source>
</evidence>
<dbReference type="RefSeq" id="WP_121134095.1">
    <property type="nucleotide sequence ID" value="NZ_JBHUFK010000040.1"/>
</dbReference>
<keyword evidence="6" id="KW-0597">Phosphoprotein</keyword>
<dbReference type="CDD" id="cd06170">
    <property type="entry name" value="LuxR_C_like"/>
    <property type="match status" value="1"/>
</dbReference>
<dbReference type="InterPro" id="IPR016032">
    <property type="entry name" value="Sig_transdc_resp-reg_C-effctor"/>
</dbReference>
<feature type="domain" description="HTH luxR-type" evidence="7">
    <location>
        <begin position="151"/>
        <end position="215"/>
    </location>
</feature>
<evidence type="ECO:0000256" key="1">
    <source>
        <dbReference type="ARBA" id="ARBA00004496"/>
    </source>
</evidence>
<dbReference type="EMBL" id="RBZO01000037">
    <property type="protein sequence ID" value="RKQ12969.1"/>
    <property type="molecule type" value="Genomic_DNA"/>
</dbReference>
<dbReference type="AlphaFoldDB" id="A0A494YSK8"/>
<dbReference type="Gene3D" id="1.10.10.10">
    <property type="entry name" value="Winged helix-like DNA-binding domain superfamily/Winged helix DNA-binding domain"/>
    <property type="match status" value="1"/>
</dbReference>
<evidence type="ECO:0000256" key="3">
    <source>
        <dbReference type="ARBA" id="ARBA00023015"/>
    </source>
</evidence>
<dbReference type="PANTHER" id="PTHR45566">
    <property type="entry name" value="HTH-TYPE TRANSCRIPTIONAL REGULATOR YHJB-RELATED"/>
    <property type="match status" value="1"/>
</dbReference>
<dbReference type="InterPro" id="IPR051015">
    <property type="entry name" value="EvgA-like"/>
</dbReference>
<dbReference type="PROSITE" id="PS50110">
    <property type="entry name" value="RESPONSE_REGULATORY"/>
    <property type="match status" value="1"/>
</dbReference>
<keyword evidence="2" id="KW-0902">Two-component regulatory system</keyword>
<dbReference type="GO" id="GO:0003677">
    <property type="term" value="F:DNA binding"/>
    <property type="evidence" value="ECO:0007669"/>
    <property type="project" value="UniProtKB-KW"/>
</dbReference>
<feature type="modified residue" description="4-aspartylphosphate" evidence="6">
    <location>
        <position position="54"/>
    </location>
</feature>
<proteinExistence type="predicted"/>
<evidence type="ECO:0000256" key="6">
    <source>
        <dbReference type="PROSITE-ProRule" id="PRU00169"/>
    </source>
</evidence>
<protein>
    <submittedName>
        <fullName evidence="9">DNA-binding response regulator</fullName>
    </submittedName>
</protein>
<keyword evidence="3" id="KW-0805">Transcription regulation</keyword>
<dbReference type="GO" id="GO:0006355">
    <property type="term" value="P:regulation of DNA-templated transcription"/>
    <property type="evidence" value="ECO:0007669"/>
    <property type="project" value="InterPro"/>
</dbReference>
<comment type="subcellular location">
    <subcellularLocation>
        <location evidence="1">Cytoplasm</location>
    </subcellularLocation>
</comment>
<sequence>MRKVVYVSKNAFSASVVKWLHYQRTEGDEVDCVTFNKSAKRHIIAHSPDIVVFDIDYVPEHAFLSLMNDIRAHFEKVRIIAVATEVDNESLLILLKHGIDSFVKKDSMLEERLATLMKQVEKQHYLIPSESTRYFIDRLLELKNLNLDLFHQRLLYLSRREAEVAYLMKQGLKNLEIAEKLAMNEGTVKVHVSHIYKKLGMKGRKRVVQWLQELFVRP</sequence>
<feature type="domain" description="Response regulatory" evidence="8">
    <location>
        <begin position="3"/>
        <end position="120"/>
    </location>
</feature>
<dbReference type="SUPFAM" id="SSF46894">
    <property type="entry name" value="C-terminal effector domain of the bipartite response regulators"/>
    <property type="match status" value="1"/>
</dbReference>
<dbReference type="InterPro" id="IPR011006">
    <property type="entry name" value="CheY-like_superfamily"/>
</dbReference>
<evidence type="ECO:0000259" key="8">
    <source>
        <dbReference type="PROSITE" id="PS50110"/>
    </source>
</evidence>
<evidence type="ECO:0000313" key="10">
    <source>
        <dbReference type="Proteomes" id="UP000281813"/>
    </source>
</evidence>
<dbReference type="Proteomes" id="UP000281813">
    <property type="component" value="Unassembled WGS sequence"/>
</dbReference>
<evidence type="ECO:0000313" key="9">
    <source>
        <dbReference type="EMBL" id="RKQ12969.1"/>
    </source>
</evidence>
<keyword evidence="10" id="KW-1185">Reference proteome</keyword>
<organism evidence="9 10">
    <name type="scientific">Oceanobacillus bengalensis</name>
    <dbReference type="NCBI Taxonomy" id="1435466"/>
    <lineage>
        <taxon>Bacteria</taxon>
        <taxon>Bacillati</taxon>
        <taxon>Bacillota</taxon>
        <taxon>Bacilli</taxon>
        <taxon>Bacillales</taxon>
        <taxon>Bacillaceae</taxon>
        <taxon>Oceanobacillus</taxon>
    </lineage>
</organism>
<dbReference type="PRINTS" id="PR00038">
    <property type="entry name" value="HTHLUXR"/>
</dbReference>
<comment type="caution">
    <text evidence="9">The sequence shown here is derived from an EMBL/GenBank/DDBJ whole genome shotgun (WGS) entry which is preliminary data.</text>
</comment>
<dbReference type="GO" id="GO:0005737">
    <property type="term" value="C:cytoplasm"/>
    <property type="evidence" value="ECO:0007669"/>
    <property type="project" value="UniProtKB-SubCell"/>
</dbReference>
<dbReference type="PANTHER" id="PTHR45566:SF1">
    <property type="entry name" value="HTH-TYPE TRANSCRIPTIONAL REGULATOR YHJB-RELATED"/>
    <property type="match status" value="1"/>
</dbReference>
<gene>
    <name evidence="9" type="ORF">D8M05_17400</name>
</gene>
<evidence type="ECO:0000256" key="2">
    <source>
        <dbReference type="ARBA" id="ARBA00023012"/>
    </source>
</evidence>
<dbReference type="OrthoDB" id="2720283at2"/>
<reference evidence="9 10" key="1">
    <citation type="journal article" date="2015" name="Antonie Van Leeuwenhoek">
        <title>Oceanobacillus bengalensis sp. nov., a bacterium isolated from seawater of the Bay of Bengal.</title>
        <authorList>
            <person name="Yongchang O."/>
            <person name="Xiang W."/>
            <person name="Wang G."/>
        </authorList>
    </citation>
    <scope>NUCLEOTIDE SEQUENCE [LARGE SCALE GENOMIC DNA]</scope>
    <source>
        <strain evidence="9 10">MCCC 1K00260</strain>
    </source>
</reference>
<dbReference type="Pfam" id="PF00196">
    <property type="entry name" value="GerE"/>
    <property type="match status" value="1"/>
</dbReference>
<evidence type="ECO:0000256" key="4">
    <source>
        <dbReference type="ARBA" id="ARBA00023125"/>
    </source>
</evidence>
<accession>A0A494YSK8</accession>
<dbReference type="GO" id="GO:0000160">
    <property type="term" value="P:phosphorelay signal transduction system"/>
    <property type="evidence" value="ECO:0007669"/>
    <property type="project" value="UniProtKB-KW"/>
</dbReference>
<keyword evidence="4 9" id="KW-0238">DNA-binding</keyword>
<dbReference type="SMART" id="SM00421">
    <property type="entry name" value="HTH_LUXR"/>
    <property type="match status" value="1"/>
</dbReference>
<keyword evidence="5" id="KW-0804">Transcription</keyword>
<dbReference type="PROSITE" id="PS00622">
    <property type="entry name" value="HTH_LUXR_1"/>
    <property type="match status" value="1"/>
</dbReference>